<evidence type="ECO:0000313" key="8">
    <source>
        <dbReference type="Proteomes" id="UP000176547"/>
    </source>
</evidence>
<dbReference type="PROSITE" id="PS51160">
    <property type="entry name" value="ACYLPHOSPHATASE_3"/>
    <property type="match status" value="1"/>
</dbReference>
<dbReference type="PROSITE" id="PS00151">
    <property type="entry name" value="ACYLPHOSPHATASE_2"/>
    <property type="match status" value="1"/>
</dbReference>
<evidence type="ECO:0000313" key="7">
    <source>
        <dbReference type="EMBL" id="OGE75259.1"/>
    </source>
</evidence>
<evidence type="ECO:0000256" key="2">
    <source>
        <dbReference type="ARBA" id="ARBA00012150"/>
    </source>
</evidence>
<comment type="similarity">
    <text evidence="1 5">Belongs to the acylphosphatase family.</text>
</comment>
<dbReference type="InterPro" id="IPR020456">
    <property type="entry name" value="Acylphosphatase"/>
</dbReference>
<dbReference type="Gene3D" id="3.30.70.100">
    <property type="match status" value="1"/>
</dbReference>
<dbReference type="AlphaFoldDB" id="A0A1F5NC87"/>
<dbReference type="Pfam" id="PF00708">
    <property type="entry name" value="Acylphosphatase"/>
    <property type="match status" value="1"/>
</dbReference>
<dbReference type="GO" id="GO:0003998">
    <property type="term" value="F:acylphosphatase activity"/>
    <property type="evidence" value="ECO:0007669"/>
    <property type="project" value="UniProtKB-EC"/>
</dbReference>
<evidence type="ECO:0000256" key="1">
    <source>
        <dbReference type="ARBA" id="ARBA00005614"/>
    </source>
</evidence>
<dbReference type="PANTHER" id="PTHR47268">
    <property type="entry name" value="ACYLPHOSPHATASE"/>
    <property type="match status" value="1"/>
</dbReference>
<dbReference type="InterPro" id="IPR001792">
    <property type="entry name" value="Acylphosphatase-like_dom"/>
</dbReference>
<evidence type="ECO:0000256" key="5">
    <source>
        <dbReference type="RuleBase" id="RU004168"/>
    </source>
</evidence>
<dbReference type="InterPro" id="IPR036046">
    <property type="entry name" value="Acylphosphatase-like_dom_sf"/>
</dbReference>
<evidence type="ECO:0000256" key="3">
    <source>
        <dbReference type="ARBA" id="ARBA00047645"/>
    </source>
</evidence>
<dbReference type="EC" id="3.6.1.7" evidence="2 4"/>
<comment type="caution">
    <text evidence="7">The sequence shown here is derived from an EMBL/GenBank/DDBJ whole genome shotgun (WGS) entry which is preliminary data.</text>
</comment>
<comment type="catalytic activity">
    <reaction evidence="3 4">
        <text>an acyl phosphate + H2O = a carboxylate + phosphate + H(+)</text>
        <dbReference type="Rhea" id="RHEA:14965"/>
        <dbReference type="ChEBI" id="CHEBI:15377"/>
        <dbReference type="ChEBI" id="CHEBI:15378"/>
        <dbReference type="ChEBI" id="CHEBI:29067"/>
        <dbReference type="ChEBI" id="CHEBI:43474"/>
        <dbReference type="ChEBI" id="CHEBI:59918"/>
        <dbReference type="EC" id="3.6.1.7"/>
    </reaction>
</comment>
<protein>
    <recommendedName>
        <fullName evidence="2 4">acylphosphatase</fullName>
        <ecNumber evidence="2 4">3.6.1.7</ecNumber>
    </recommendedName>
</protein>
<sequence>MLHELFIKVTGQVQNVGFRYQTNKLAQEFKLTGWVRNAEDGSVEILAQGEKKYLVKLLSWARKGPGFAQVKKIDVDWRKPTVKLDSFEVSRL</sequence>
<dbReference type="Proteomes" id="UP000176547">
    <property type="component" value="Unassembled WGS sequence"/>
</dbReference>
<feature type="active site" evidence="4">
    <location>
        <position position="19"/>
    </location>
</feature>
<name>A0A1F5NC87_9BACT</name>
<dbReference type="PANTHER" id="PTHR47268:SF4">
    <property type="entry name" value="ACYLPHOSPHATASE"/>
    <property type="match status" value="1"/>
</dbReference>
<gene>
    <name evidence="7" type="ORF">A3K06_03140</name>
</gene>
<feature type="domain" description="Acylphosphatase-like" evidence="6">
    <location>
        <begin position="4"/>
        <end position="91"/>
    </location>
</feature>
<reference evidence="7 8" key="1">
    <citation type="journal article" date="2016" name="Nat. Commun.">
        <title>Thousands of microbial genomes shed light on interconnected biogeochemical processes in an aquifer system.</title>
        <authorList>
            <person name="Anantharaman K."/>
            <person name="Brown C.T."/>
            <person name="Hug L.A."/>
            <person name="Sharon I."/>
            <person name="Castelle C.J."/>
            <person name="Probst A.J."/>
            <person name="Thomas B.C."/>
            <person name="Singh A."/>
            <person name="Wilkins M.J."/>
            <person name="Karaoz U."/>
            <person name="Brodie E.L."/>
            <person name="Williams K.H."/>
            <person name="Hubbard S.S."/>
            <person name="Banfield J.F."/>
        </authorList>
    </citation>
    <scope>NUCLEOTIDE SEQUENCE [LARGE SCALE GENOMIC DNA]</scope>
</reference>
<feature type="active site" evidence="4">
    <location>
        <position position="37"/>
    </location>
</feature>
<dbReference type="SUPFAM" id="SSF54975">
    <property type="entry name" value="Acylphosphatase/BLUF domain-like"/>
    <property type="match status" value="1"/>
</dbReference>
<evidence type="ECO:0000259" key="6">
    <source>
        <dbReference type="PROSITE" id="PS51160"/>
    </source>
</evidence>
<evidence type="ECO:0000256" key="4">
    <source>
        <dbReference type="PROSITE-ProRule" id="PRU00520"/>
    </source>
</evidence>
<keyword evidence="4" id="KW-0378">Hydrolase</keyword>
<proteinExistence type="inferred from homology"/>
<accession>A0A1F5NC87</accession>
<dbReference type="InterPro" id="IPR017968">
    <property type="entry name" value="Acylphosphatase_CS"/>
</dbReference>
<organism evidence="7 8">
    <name type="scientific">Candidatus Doudnabacteria bacterium RIFCSPHIGHO2_01_52_17</name>
    <dbReference type="NCBI Taxonomy" id="1817820"/>
    <lineage>
        <taxon>Bacteria</taxon>
        <taxon>Candidatus Doudnaibacteriota</taxon>
    </lineage>
</organism>
<dbReference type="EMBL" id="MFEG01000032">
    <property type="protein sequence ID" value="OGE75259.1"/>
    <property type="molecule type" value="Genomic_DNA"/>
</dbReference>